<dbReference type="Proteomes" id="UP001497382">
    <property type="component" value="Unassembled WGS sequence"/>
</dbReference>
<name>A0AAV1ZN15_9ARAC</name>
<dbReference type="AlphaFoldDB" id="A0AAV1ZN15"/>
<accession>A0AAV1ZN15</accession>
<proteinExistence type="predicted"/>
<reference evidence="1 2" key="1">
    <citation type="submission" date="2024-04" db="EMBL/GenBank/DDBJ databases">
        <authorList>
            <person name="Rising A."/>
            <person name="Reimegard J."/>
            <person name="Sonavane S."/>
            <person name="Akerstrom W."/>
            <person name="Nylinder S."/>
            <person name="Hedman E."/>
            <person name="Kallberg Y."/>
        </authorList>
    </citation>
    <scope>NUCLEOTIDE SEQUENCE [LARGE SCALE GENOMIC DNA]</scope>
</reference>
<evidence type="ECO:0000313" key="2">
    <source>
        <dbReference type="Proteomes" id="UP001497382"/>
    </source>
</evidence>
<comment type="caution">
    <text evidence="1">The sequence shown here is derived from an EMBL/GenBank/DDBJ whole genome shotgun (WGS) entry which is preliminary data.</text>
</comment>
<keyword evidence="2" id="KW-1185">Reference proteome</keyword>
<organism evidence="1 2">
    <name type="scientific">Larinioides sclopetarius</name>
    <dbReference type="NCBI Taxonomy" id="280406"/>
    <lineage>
        <taxon>Eukaryota</taxon>
        <taxon>Metazoa</taxon>
        <taxon>Ecdysozoa</taxon>
        <taxon>Arthropoda</taxon>
        <taxon>Chelicerata</taxon>
        <taxon>Arachnida</taxon>
        <taxon>Araneae</taxon>
        <taxon>Araneomorphae</taxon>
        <taxon>Entelegynae</taxon>
        <taxon>Araneoidea</taxon>
        <taxon>Araneidae</taxon>
        <taxon>Larinioides</taxon>
    </lineage>
</organism>
<sequence length="77" mass="8681">MGKIQSFRPRKRKFYGNRNTSVADTAHSNLTASAFKLQQCNELSSEHDNQSETLSGNRMIDIQILFVVFAALILACF</sequence>
<dbReference type="EMBL" id="CAXIEN010000064">
    <property type="protein sequence ID" value="CAL1272917.1"/>
    <property type="molecule type" value="Genomic_DNA"/>
</dbReference>
<evidence type="ECO:0000313" key="1">
    <source>
        <dbReference type="EMBL" id="CAL1272917.1"/>
    </source>
</evidence>
<gene>
    <name evidence="1" type="ORF">LARSCL_LOCUS6656</name>
</gene>
<protein>
    <submittedName>
        <fullName evidence="1">Uncharacterized protein</fullName>
    </submittedName>
</protein>